<dbReference type="RefSeq" id="WP_089697390.1">
    <property type="nucleotide sequence ID" value="NZ_FNHL01000002.1"/>
</dbReference>
<evidence type="ECO:0000313" key="2">
    <source>
        <dbReference type="Proteomes" id="UP000199451"/>
    </source>
</evidence>
<proteinExistence type="predicted"/>
<name>A0A1G9U935_9EURY</name>
<reference evidence="2" key="1">
    <citation type="submission" date="2016-10" db="EMBL/GenBank/DDBJ databases">
        <authorList>
            <person name="Varghese N."/>
            <person name="Submissions S."/>
        </authorList>
    </citation>
    <scope>NUCLEOTIDE SEQUENCE [LARGE SCALE GENOMIC DNA]</scope>
    <source>
        <strain evidence="2">CGMCC 1.10119</strain>
    </source>
</reference>
<dbReference type="STRING" id="660521.SAMN04487949_2097"/>
<dbReference type="Gene3D" id="3.40.50.1820">
    <property type="entry name" value="alpha/beta hydrolase"/>
    <property type="match status" value="1"/>
</dbReference>
<dbReference type="EMBL" id="FNHL01000002">
    <property type="protein sequence ID" value="SDM56430.1"/>
    <property type="molecule type" value="Genomic_DNA"/>
</dbReference>
<evidence type="ECO:0000313" key="1">
    <source>
        <dbReference type="EMBL" id="SDM56430.1"/>
    </source>
</evidence>
<sequence>MSETILLPGLREAKASLDTSDGSDSNAVVVACPPHPQQRGHRGDQRLVAVADAVTERGVDCLRFDYGPWDEGRGERADAQNALRWAYDRYDRVGLFGFSFGGAIALLTAADAGPGDLAAVSALAPAGQLAVDGHDAVWALDYVDVPTQIVYGVRDDTAEWEGIVDRARELGMTTVERSADHFFIGQEAKVARLVADFLEPYLVE</sequence>
<dbReference type="Proteomes" id="UP000199451">
    <property type="component" value="Unassembled WGS sequence"/>
</dbReference>
<organism evidence="1 2">
    <name type="scientific">Halogranum gelatinilyticum</name>
    <dbReference type="NCBI Taxonomy" id="660521"/>
    <lineage>
        <taxon>Archaea</taxon>
        <taxon>Methanobacteriati</taxon>
        <taxon>Methanobacteriota</taxon>
        <taxon>Stenosarchaea group</taxon>
        <taxon>Halobacteria</taxon>
        <taxon>Halobacteriales</taxon>
        <taxon>Haloferacaceae</taxon>
    </lineage>
</organism>
<protein>
    <recommendedName>
        <fullName evidence="3">Dienelactone hydrolase domain-containing protein</fullName>
    </recommendedName>
</protein>
<dbReference type="InterPro" id="IPR029058">
    <property type="entry name" value="AB_hydrolase_fold"/>
</dbReference>
<dbReference type="SUPFAM" id="SSF53474">
    <property type="entry name" value="alpha/beta-Hydrolases"/>
    <property type="match status" value="1"/>
</dbReference>
<accession>A0A1G9U935</accession>
<evidence type="ECO:0008006" key="3">
    <source>
        <dbReference type="Google" id="ProtNLM"/>
    </source>
</evidence>
<gene>
    <name evidence="1" type="ORF">SAMN04487949_2097</name>
</gene>
<dbReference type="AlphaFoldDB" id="A0A1G9U935"/>
<dbReference type="OrthoDB" id="50239at2157"/>
<keyword evidence="2" id="KW-1185">Reference proteome</keyword>